<dbReference type="PANTHER" id="PTHR44154">
    <property type="entry name" value="QUINONE OXIDOREDUCTASE"/>
    <property type="match status" value="1"/>
</dbReference>
<gene>
    <name evidence="3" type="ORF">SAMN04488564_12432</name>
</gene>
<evidence type="ECO:0000256" key="1">
    <source>
        <dbReference type="ARBA" id="ARBA00022857"/>
    </source>
</evidence>
<dbReference type="InterPro" id="IPR013154">
    <property type="entry name" value="ADH-like_N"/>
</dbReference>
<dbReference type="Gene3D" id="3.40.50.720">
    <property type="entry name" value="NAD(P)-binding Rossmann-like Domain"/>
    <property type="match status" value="1"/>
</dbReference>
<proteinExistence type="predicted"/>
<keyword evidence="4" id="KW-1185">Reference proteome</keyword>
<dbReference type="SUPFAM" id="SSF50129">
    <property type="entry name" value="GroES-like"/>
    <property type="match status" value="1"/>
</dbReference>
<dbReference type="Pfam" id="PF13602">
    <property type="entry name" value="ADH_zinc_N_2"/>
    <property type="match status" value="1"/>
</dbReference>
<dbReference type="OrthoDB" id="3727682at2"/>
<dbReference type="AlphaFoldDB" id="A0A1I6FJ18"/>
<dbReference type="CDD" id="cd08272">
    <property type="entry name" value="MDR6"/>
    <property type="match status" value="1"/>
</dbReference>
<dbReference type="Pfam" id="PF08240">
    <property type="entry name" value="ADH_N"/>
    <property type="match status" value="1"/>
</dbReference>
<reference evidence="4" key="1">
    <citation type="submission" date="2016-10" db="EMBL/GenBank/DDBJ databases">
        <authorList>
            <person name="Varghese N."/>
            <person name="Submissions S."/>
        </authorList>
    </citation>
    <scope>NUCLEOTIDE SEQUENCE [LARGE SCALE GENOMIC DNA]</scope>
    <source>
        <strain evidence="4">DSM 44232</strain>
    </source>
</reference>
<dbReference type="PANTHER" id="PTHR44154:SF1">
    <property type="entry name" value="QUINONE OXIDOREDUCTASE"/>
    <property type="match status" value="1"/>
</dbReference>
<sequence length="330" mass="34168">MRAIVLDQFGSPLTVREIRTPEVSAGQVLVRVEASGVNPLDTKIRAGKAAHARVQPPAVLGLDLAGVVEAVGPGVTTFQPGDVVYGLTGGVGDLQGSLAEYASVDAELLAPAPSSLTTREAAVLPLAVITAWEGLVDRANVQSGQKVLVHGGAGGVGHVAVQLALARGAEVWATGSARSLKTIESLGATPIDHVTTPVDEYVREHTGGEGFDVIVDTIGGATLDASFAAVRTYTGHVVSALGWGTHSLAPLSFRGATYSGVFTLLPMLTGRGRAHHGEILRHATALADKGLLRPVLDPRRFTLDTVNDAHTHVEQGTGQGKLVINVHSEN</sequence>
<dbReference type="InterPro" id="IPR011032">
    <property type="entry name" value="GroES-like_sf"/>
</dbReference>
<dbReference type="Proteomes" id="UP000198583">
    <property type="component" value="Unassembled WGS sequence"/>
</dbReference>
<dbReference type="GO" id="GO:0016491">
    <property type="term" value="F:oxidoreductase activity"/>
    <property type="evidence" value="ECO:0007669"/>
    <property type="project" value="InterPro"/>
</dbReference>
<dbReference type="Gene3D" id="3.90.180.10">
    <property type="entry name" value="Medium-chain alcohol dehydrogenases, catalytic domain"/>
    <property type="match status" value="1"/>
</dbReference>
<dbReference type="RefSeq" id="WP_093606313.1">
    <property type="nucleotide sequence ID" value="NZ_FOYL01000024.1"/>
</dbReference>
<evidence type="ECO:0000313" key="3">
    <source>
        <dbReference type="EMBL" id="SFR29939.1"/>
    </source>
</evidence>
<dbReference type="InterPro" id="IPR020843">
    <property type="entry name" value="ER"/>
</dbReference>
<name>A0A1I6FJ18_9PSEU</name>
<dbReference type="EMBL" id="FOYL01000024">
    <property type="protein sequence ID" value="SFR29939.1"/>
    <property type="molecule type" value="Genomic_DNA"/>
</dbReference>
<organism evidence="3 4">
    <name type="scientific">Lentzea waywayandensis</name>
    <dbReference type="NCBI Taxonomy" id="84724"/>
    <lineage>
        <taxon>Bacteria</taxon>
        <taxon>Bacillati</taxon>
        <taxon>Actinomycetota</taxon>
        <taxon>Actinomycetes</taxon>
        <taxon>Pseudonocardiales</taxon>
        <taxon>Pseudonocardiaceae</taxon>
        <taxon>Lentzea</taxon>
    </lineage>
</organism>
<dbReference type="SUPFAM" id="SSF51735">
    <property type="entry name" value="NAD(P)-binding Rossmann-fold domains"/>
    <property type="match status" value="1"/>
</dbReference>
<dbReference type="InterPro" id="IPR051603">
    <property type="entry name" value="Zinc-ADH_QOR/CCCR"/>
</dbReference>
<dbReference type="InterPro" id="IPR036291">
    <property type="entry name" value="NAD(P)-bd_dom_sf"/>
</dbReference>
<evidence type="ECO:0000259" key="2">
    <source>
        <dbReference type="SMART" id="SM00829"/>
    </source>
</evidence>
<protein>
    <submittedName>
        <fullName evidence="3">NADPH:quinone reductase</fullName>
    </submittedName>
</protein>
<evidence type="ECO:0000313" key="4">
    <source>
        <dbReference type="Proteomes" id="UP000198583"/>
    </source>
</evidence>
<dbReference type="STRING" id="84724.SAMN04488564_12432"/>
<dbReference type="SMART" id="SM00829">
    <property type="entry name" value="PKS_ER"/>
    <property type="match status" value="1"/>
</dbReference>
<accession>A0A1I6FJ18</accession>
<feature type="domain" description="Enoyl reductase (ER)" evidence="2">
    <location>
        <begin position="10"/>
        <end position="324"/>
    </location>
</feature>
<keyword evidence="1" id="KW-0521">NADP</keyword>